<keyword evidence="1" id="KW-0732">Signal</keyword>
<protein>
    <recommendedName>
        <fullName evidence="4">WxL domain-containing protein</fullName>
    </recommendedName>
</protein>
<accession>A0A3S0GE45</accession>
<dbReference type="AlphaFoldDB" id="A0A3S0GE45"/>
<comment type="caution">
    <text evidence="2">The sequence shown here is derived from an EMBL/GenBank/DDBJ whole genome shotgun (WGS) entry which is preliminary data.</text>
</comment>
<keyword evidence="3" id="KW-1185">Reference proteome</keyword>
<feature type="signal peptide" evidence="1">
    <location>
        <begin position="1"/>
        <end position="24"/>
    </location>
</feature>
<gene>
    <name evidence="2" type="ORF">C7P63_01115</name>
</gene>
<organism evidence="2 3">
    <name type="scientific">Vagococcus humatus</name>
    <dbReference type="NCBI Taxonomy" id="1889241"/>
    <lineage>
        <taxon>Bacteria</taxon>
        <taxon>Bacillati</taxon>
        <taxon>Bacillota</taxon>
        <taxon>Bacilli</taxon>
        <taxon>Lactobacillales</taxon>
        <taxon>Enterococcaceae</taxon>
        <taxon>Vagococcus</taxon>
    </lineage>
</organism>
<feature type="chain" id="PRO_5018703788" description="WxL domain-containing protein" evidence="1">
    <location>
        <begin position="25"/>
        <end position="154"/>
    </location>
</feature>
<reference evidence="2 3" key="1">
    <citation type="submission" date="2018-03" db="EMBL/GenBank/DDBJ databases">
        <authorList>
            <person name="Gulvik C.A."/>
        </authorList>
    </citation>
    <scope>NUCLEOTIDE SEQUENCE [LARGE SCALE GENOMIC DNA]</scope>
    <source>
        <strain evidence="2 3">JCM 31581</strain>
    </source>
</reference>
<evidence type="ECO:0008006" key="4">
    <source>
        <dbReference type="Google" id="ProtNLM"/>
    </source>
</evidence>
<dbReference type="RefSeq" id="WP_125942316.1">
    <property type="nucleotide sequence ID" value="NZ_PXZH01000001.1"/>
</dbReference>
<evidence type="ECO:0000313" key="2">
    <source>
        <dbReference type="EMBL" id="RST89706.1"/>
    </source>
</evidence>
<sequence>MKKKNIMVGLLALVPLAFPVSVSANDLATKGVAVKIQEGTSSIEFNEGTTQEITFDLSQLPMSETVTEELNIDATINNPTLKEFTGYVTATSQGAGLAVKSGEQEIAIISNTAQKLNTAKLEGTFQAKLTLADVVSTEGYSITLTATDVSPLVP</sequence>
<name>A0A3S0GE45_9ENTE</name>
<evidence type="ECO:0000313" key="3">
    <source>
        <dbReference type="Proteomes" id="UP000277864"/>
    </source>
</evidence>
<dbReference type="EMBL" id="PXZH01000001">
    <property type="protein sequence ID" value="RST89706.1"/>
    <property type="molecule type" value="Genomic_DNA"/>
</dbReference>
<dbReference type="Proteomes" id="UP000277864">
    <property type="component" value="Unassembled WGS sequence"/>
</dbReference>
<proteinExistence type="predicted"/>
<evidence type="ECO:0000256" key="1">
    <source>
        <dbReference type="SAM" id="SignalP"/>
    </source>
</evidence>